<evidence type="ECO:0000256" key="1">
    <source>
        <dbReference type="SAM" id="MobiDB-lite"/>
    </source>
</evidence>
<proteinExistence type="predicted"/>
<accession>R7QPP2</accession>
<dbReference type="GeneID" id="17327081"/>
<sequence>MAANGNPSSASSAPRPLSRFAHMLRSTSSASSDKDTASRTQPPPALRPSLLSLNFPSPFIRTRPRPLSHLTRLTNLPRTRILRLILTPIPHHTPLKSIPIRTIPLRTQHPRMLCPPQTLTLCNTHLLILTPTTCPSPRPTIIPLTPRPHNTHVLVLSACPNTLQSILPTMSLLTSTTR</sequence>
<feature type="compositionally biased region" description="Low complexity" evidence="1">
    <location>
        <begin position="1"/>
        <end position="31"/>
    </location>
</feature>
<protein>
    <submittedName>
        <fullName evidence="2">Uncharacterized protein</fullName>
    </submittedName>
</protein>
<dbReference type="Proteomes" id="UP000012073">
    <property type="component" value="Unassembled WGS sequence"/>
</dbReference>
<gene>
    <name evidence="2" type="ORF">CHC_T00000275001</name>
</gene>
<name>R7QPP2_CHOCR</name>
<evidence type="ECO:0000313" key="3">
    <source>
        <dbReference type="Proteomes" id="UP000012073"/>
    </source>
</evidence>
<dbReference type="AlphaFoldDB" id="R7QPP2"/>
<dbReference type="KEGG" id="ccp:CHC_T00000275001"/>
<evidence type="ECO:0000313" key="2">
    <source>
        <dbReference type="EMBL" id="CDF39451.1"/>
    </source>
</evidence>
<dbReference type="RefSeq" id="XP_005719362.1">
    <property type="nucleotide sequence ID" value="XM_005719305.1"/>
</dbReference>
<organism evidence="2 3">
    <name type="scientific">Chondrus crispus</name>
    <name type="common">Carrageen Irish moss</name>
    <name type="synonym">Polymorpha crispa</name>
    <dbReference type="NCBI Taxonomy" id="2769"/>
    <lineage>
        <taxon>Eukaryota</taxon>
        <taxon>Rhodophyta</taxon>
        <taxon>Florideophyceae</taxon>
        <taxon>Rhodymeniophycidae</taxon>
        <taxon>Gigartinales</taxon>
        <taxon>Gigartinaceae</taxon>
        <taxon>Chondrus</taxon>
    </lineage>
</organism>
<keyword evidence="3" id="KW-1185">Reference proteome</keyword>
<feature type="region of interest" description="Disordered" evidence="1">
    <location>
        <begin position="1"/>
        <end position="50"/>
    </location>
</feature>
<reference evidence="3" key="1">
    <citation type="journal article" date="2013" name="Proc. Natl. Acad. Sci. U.S.A.">
        <title>Genome structure and metabolic features in the red seaweed Chondrus crispus shed light on evolution of the Archaeplastida.</title>
        <authorList>
            <person name="Collen J."/>
            <person name="Porcel B."/>
            <person name="Carre W."/>
            <person name="Ball S.G."/>
            <person name="Chaparro C."/>
            <person name="Tonon T."/>
            <person name="Barbeyron T."/>
            <person name="Michel G."/>
            <person name="Noel B."/>
            <person name="Valentin K."/>
            <person name="Elias M."/>
            <person name="Artiguenave F."/>
            <person name="Arun A."/>
            <person name="Aury J.M."/>
            <person name="Barbosa-Neto J.F."/>
            <person name="Bothwell J.H."/>
            <person name="Bouget F.Y."/>
            <person name="Brillet L."/>
            <person name="Cabello-Hurtado F."/>
            <person name="Capella-Gutierrez S."/>
            <person name="Charrier B."/>
            <person name="Cladiere L."/>
            <person name="Cock J.M."/>
            <person name="Coelho S.M."/>
            <person name="Colleoni C."/>
            <person name="Czjzek M."/>
            <person name="Da Silva C."/>
            <person name="Delage L."/>
            <person name="Denoeud F."/>
            <person name="Deschamps P."/>
            <person name="Dittami S.M."/>
            <person name="Gabaldon T."/>
            <person name="Gachon C.M."/>
            <person name="Groisillier A."/>
            <person name="Herve C."/>
            <person name="Jabbari K."/>
            <person name="Katinka M."/>
            <person name="Kloareg B."/>
            <person name="Kowalczyk N."/>
            <person name="Labadie K."/>
            <person name="Leblanc C."/>
            <person name="Lopez P.J."/>
            <person name="McLachlan D.H."/>
            <person name="Meslet-Cladiere L."/>
            <person name="Moustafa A."/>
            <person name="Nehr Z."/>
            <person name="Nyvall Collen P."/>
            <person name="Panaud O."/>
            <person name="Partensky F."/>
            <person name="Poulain J."/>
            <person name="Rensing S.A."/>
            <person name="Rousvoal S."/>
            <person name="Samson G."/>
            <person name="Symeonidi A."/>
            <person name="Weissenbach J."/>
            <person name="Zambounis A."/>
            <person name="Wincker P."/>
            <person name="Boyen C."/>
        </authorList>
    </citation>
    <scope>NUCLEOTIDE SEQUENCE [LARGE SCALE GENOMIC DNA]</scope>
    <source>
        <strain evidence="3">cv. Stackhouse</strain>
    </source>
</reference>
<dbReference type="EMBL" id="HG002033">
    <property type="protein sequence ID" value="CDF39451.1"/>
    <property type="molecule type" value="Genomic_DNA"/>
</dbReference>
<dbReference type="Gramene" id="CDF39451">
    <property type="protein sequence ID" value="CDF39451"/>
    <property type="gene ID" value="CHC_T00000275001"/>
</dbReference>